<evidence type="ECO:0000313" key="2">
    <source>
        <dbReference type="Proteomes" id="UP001208570"/>
    </source>
</evidence>
<dbReference type="EMBL" id="JAODUP010000454">
    <property type="protein sequence ID" value="KAK2149388.1"/>
    <property type="molecule type" value="Genomic_DNA"/>
</dbReference>
<sequence>MSAFCRHSTACSTDVSGKLLSSSNDGRRLSYKSSKCTTLNNKDRGRIGKMVSSAGFSSRVSCTQYYAEIAVVLV</sequence>
<dbReference type="Proteomes" id="UP001208570">
    <property type="component" value="Unassembled WGS sequence"/>
</dbReference>
<name>A0AAD9JAA4_9ANNE</name>
<accession>A0AAD9JAA4</accession>
<dbReference type="AlphaFoldDB" id="A0AAD9JAA4"/>
<proteinExistence type="predicted"/>
<gene>
    <name evidence="1" type="ORF">LSH36_454g01054</name>
</gene>
<evidence type="ECO:0000313" key="1">
    <source>
        <dbReference type="EMBL" id="KAK2149388.1"/>
    </source>
</evidence>
<organism evidence="1 2">
    <name type="scientific">Paralvinella palmiformis</name>
    <dbReference type="NCBI Taxonomy" id="53620"/>
    <lineage>
        <taxon>Eukaryota</taxon>
        <taxon>Metazoa</taxon>
        <taxon>Spiralia</taxon>
        <taxon>Lophotrochozoa</taxon>
        <taxon>Annelida</taxon>
        <taxon>Polychaeta</taxon>
        <taxon>Sedentaria</taxon>
        <taxon>Canalipalpata</taxon>
        <taxon>Terebellida</taxon>
        <taxon>Terebelliformia</taxon>
        <taxon>Alvinellidae</taxon>
        <taxon>Paralvinella</taxon>
    </lineage>
</organism>
<comment type="caution">
    <text evidence="1">The sequence shown here is derived from an EMBL/GenBank/DDBJ whole genome shotgun (WGS) entry which is preliminary data.</text>
</comment>
<reference evidence="1" key="1">
    <citation type="journal article" date="2023" name="Mol. Biol. Evol.">
        <title>Third-Generation Sequencing Reveals the Adaptive Role of the Epigenome in Three Deep-Sea Polychaetes.</title>
        <authorList>
            <person name="Perez M."/>
            <person name="Aroh O."/>
            <person name="Sun Y."/>
            <person name="Lan Y."/>
            <person name="Juniper S.K."/>
            <person name="Young C.R."/>
            <person name="Angers B."/>
            <person name="Qian P.Y."/>
        </authorList>
    </citation>
    <scope>NUCLEOTIDE SEQUENCE</scope>
    <source>
        <strain evidence="1">P08H-3</strain>
    </source>
</reference>
<protein>
    <submittedName>
        <fullName evidence="1">Uncharacterized protein</fullName>
    </submittedName>
</protein>
<keyword evidence="2" id="KW-1185">Reference proteome</keyword>